<evidence type="ECO:0000256" key="5">
    <source>
        <dbReference type="ARBA" id="ARBA00022824"/>
    </source>
</evidence>
<evidence type="ECO:0000313" key="9">
    <source>
        <dbReference type="EMBL" id="KAK0061873.1"/>
    </source>
</evidence>
<keyword evidence="7 8" id="KW-0472">Membrane</keyword>
<dbReference type="Proteomes" id="UP001233172">
    <property type="component" value="Unassembled WGS sequence"/>
</dbReference>
<dbReference type="Pfam" id="PF15168">
    <property type="entry name" value="TRIQK"/>
    <property type="match status" value="1"/>
</dbReference>
<keyword evidence="4 8" id="KW-0812">Transmembrane</keyword>
<dbReference type="GO" id="GO:0005789">
    <property type="term" value="C:endoplasmic reticulum membrane"/>
    <property type="evidence" value="ECO:0007669"/>
    <property type="project" value="UniProtKB-SubCell"/>
</dbReference>
<evidence type="ECO:0000256" key="4">
    <source>
        <dbReference type="ARBA" id="ARBA00022692"/>
    </source>
</evidence>
<evidence type="ECO:0000256" key="1">
    <source>
        <dbReference type="ARBA" id="ARBA00004389"/>
    </source>
</evidence>
<evidence type="ECO:0000256" key="6">
    <source>
        <dbReference type="ARBA" id="ARBA00022989"/>
    </source>
</evidence>
<keyword evidence="10" id="KW-1185">Reference proteome</keyword>
<organism evidence="9 10">
    <name type="scientific">Biomphalaria pfeifferi</name>
    <name type="common">Bloodfluke planorb</name>
    <name type="synonym">Freshwater snail</name>
    <dbReference type="NCBI Taxonomy" id="112525"/>
    <lineage>
        <taxon>Eukaryota</taxon>
        <taxon>Metazoa</taxon>
        <taxon>Spiralia</taxon>
        <taxon>Lophotrochozoa</taxon>
        <taxon>Mollusca</taxon>
        <taxon>Gastropoda</taxon>
        <taxon>Heterobranchia</taxon>
        <taxon>Euthyneura</taxon>
        <taxon>Panpulmonata</taxon>
        <taxon>Hygrophila</taxon>
        <taxon>Lymnaeoidea</taxon>
        <taxon>Planorbidae</taxon>
        <taxon>Biomphalaria</taxon>
    </lineage>
</organism>
<comment type="caution">
    <text evidence="9">The sequence shown here is derived from an EMBL/GenBank/DDBJ whole genome shotgun (WGS) entry which is preliminary data.</text>
</comment>
<proteinExistence type="inferred from homology"/>
<evidence type="ECO:0000256" key="7">
    <source>
        <dbReference type="ARBA" id="ARBA00023136"/>
    </source>
</evidence>
<reference evidence="9" key="2">
    <citation type="submission" date="2023-04" db="EMBL/GenBank/DDBJ databases">
        <authorList>
            <person name="Bu L."/>
            <person name="Lu L."/>
            <person name="Laidemitt M.R."/>
            <person name="Zhang S.M."/>
            <person name="Mutuku M."/>
            <person name="Mkoji G."/>
            <person name="Steinauer M."/>
            <person name="Loker E.S."/>
        </authorList>
    </citation>
    <scope>NUCLEOTIDE SEQUENCE</scope>
    <source>
        <strain evidence="9">KasaAsao</strain>
        <tissue evidence="9">Whole Snail</tissue>
    </source>
</reference>
<evidence type="ECO:0000313" key="10">
    <source>
        <dbReference type="Proteomes" id="UP001233172"/>
    </source>
</evidence>
<dbReference type="EMBL" id="JASAOG010000028">
    <property type="protein sequence ID" value="KAK0061873.1"/>
    <property type="molecule type" value="Genomic_DNA"/>
</dbReference>
<evidence type="ECO:0000256" key="3">
    <source>
        <dbReference type="ARBA" id="ARBA00014257"/>
    </source>
</evidence>
<dbReference type="AlphaFoldDB" id="A0AAD8BWB9"/>
<sequence>MGKKDANVSHCLPVDQYRKQIGKQDWKKSKKEIKKMKSRADNTTVLSPQAIVFWMGLVILSCSAGYFLLCWYTGTVALENFVDKPPV</sequence>
<keyword evidence="6 8" id="KW-1133">Transmembrane helix</keyword>
<gene>
    <name evidence="9" type="ORF">Bpfe_008788</name>
</gene>
<dbReference type="PANTHER" id="PTHR20583:SF1">
    <property type="entry name" value="TRIPLE QXXK_R MOTIF-CONTAINING PROTEIN"/>
    <property type="match status" value="1"/>
</dbReference>
<name>A0AAD8BWB9_BIOPF</name>
<dbReference type="InterPro" id="IPR024842">
    <property type="entry name" value="TRIQK"/>
</dbReference>
<keyword evidence="5" id="KW-0256">Endoplasmic reticulum</keyword>
<protein>
    <recommendedName>
        <fullName evidence="3">Triple QxxK/R motif-containing protein</fullName>
    </recommendedName>
</protein>
<feature type="transmembrane region" description="Helical" evidence="8">
    <location>
        <begin position="51"/>
        <end position="72"/>
    </location>
</feature>
<dbReference type="PANTHER" id="PTHR20583">
    <property type="entry name" value="TRIPLE QXXK/R MOTIF-CONTAINING PROTEIN"/>
    <property type="match status" value="1"/>
</dbReference>
<evidence type="ECO:0000256" key="8">
    <source>
        <dbReference type="SAM" id="Phobius"/>
    </source>
</evidence>
<accession>A0AAD8BWB9</accession>
<reference evidence="9" key="1">
    <citation type="journal article" date="2023" name="PLoS Negl. Trop. Dis.">
        <title>A genome sequence for Biomphalaria pfeifferi, the major vector snail for the human-infecting parasite Schistosoma mansoni.</title>
        <authorList>
            <person name="Bu L."/>
            <person name="Lu L."/>
            <person name="Laidemitt M.R."/>
            <person name="Zhang S.M."/>
            <person name="Mutuku M."/>
            <person name="Mkoji G."/>
            <person name="Steinauer M."/>
            <person name="Loker E.S."/>
        </authorList>
    </citation>
    <scope>NUCLEOTIDE SEQUENCE</scope>
    <source>
        <strain evidence="9">KasaAsao</strain>
    </source>
</reference>
<comment type="similarity">
    <text evidence="2">Belongs to the TRIQK family.</text>
</comment>
<comment type="subcellular location">
    <subcellularLocation>
        <location evidence="1">Endoplasmic reticulum membrane</location>
        <topology evidence="1">Single-pass membrane protein</topology>
    </subcellularLocation>
</comment>
<evidence type="ECO:0000256" key="2">
    <source>
        <dbReference type="ARBA" id="ARBA00007709"/>
    </source>
</evidence>